<feature type="binding site" evidence="5">
    <location>
        <position position="40"/>
    </location>
    <ligand>
        <name>isopentenyl diphosphate</name>
        <dbReference type="ChEBI" id="CHEBI:128769"/>
    </ligand>
</feature>
<feature type="binding site" evidence="5">
    <location>
        <position position="128"/>
    </location>
    <ligand>
        <name>(2E)-4-hydroxy-3-methylbut-2-enyl diphosphate</name>
        <dbReference type="ChEBI" id="CHEBI:128753"/>
    </ligand>
</feature>
<evidence type="ECO:0000313" key="7">
    <source>
        <dbReference type="Proteomes" id="UP001193389"/>
    </source>
</evidence>
<dbReference type="Gene3D" id="3.40.1010.20">
    <property type="entry name" value="4-hydroxy-3-methylbut-2-enyl diphosphate reductase, catalytic domain"/>
    <property type="match status" value="2"/>
</dbReference>
<organism evidence="6 7">
    <name type="scientific">Aquipluma nitroreducens</name>
    <dbReference type="NCBI Taxonomy" id="2010828"/>
    <lineage>
        <taxon>Bacteria</taxon>
        <taxon>Pseudomonadati</taxon>
        <taxon>Bacteroidota</taxon>
        <taxon>Bacteroidia</taxon>
        <taxon>Marinilabiliales</taxon>
        <taxon>Prolixibacteraceae</taxon>
        <taxon>Aquipluma</taxon>
    </lineage>
</organism>
<feature type="binding site" evidence="5">
    <location>
        <position position="74"/>
    </location>
    <ligand>
        <name>isopentenyl diphosphate</name>
        <dbReference type="ChEBI" id="CHEBI:128769"/>
    </ligand>
</feature>
<dbReference type="GO" id="GO:0051745">
    <property type="term" value="F:4-hydroxy-3-methylbut-2-enyl diphosphate reductase activity"/>
    <property type="evidence" value="ECO:0007669"/>
    <property type="project" value="UniProtKB-UniRule"/>
</dbReference>
<evidence type="ECO:0000256" key="1">
    <source>
        <dbReference type="ARBA" id="ARBA00022485"/>
    </source>
</evidence>
<dbReference type="UniPathway" id="UPA00056">
    <property type="reaction ID" value="UER00097"/>
</dbReference>
<keyword evidence="5" id="KW-0560">Oxidoreductase</keyword>
<dbReference type="EC" id="1.17.7.4" evidence="5"/>
<comment type="pathway">
    <text evidence="5">Isoprenoid biosynthesis; isopentenyl diphosphate biosynthesis via DXP pathway; isopentenyl diphosphate from 1-deoxy-D-xylulose 5-phosphate: step 6/6.</text>
</comment>
<feature type="binding site" evidence="5">
    <location>
        <position position="74"/>
    </location>
    <ligand>
        <name>(2E)-4-hydroxy-3-methylbut-2-enyl diphosphate</name>
        <dbReference type="ChEBI" id="CHEBI:128753"/>
    </ligand>
</feature>
<dbReference type="InterPro" id="IPR003451">
    <property type="entry name" value="LytB/IspH"/>
</dbReference>
<dbReference type="GO" id="GO:0050992">
    <property type="term" value="P:dimethylallyl diphosphate biosynthetic process"/>
    <property type="evidence" value="ECO:0007669"/>
    <property type="project" value="UniProtKB-UniRule"/>
</dbReference>
<feature type="binding site" evidence="5">
    <location>
        <position position="225"/>
    </location>
    <ligand>
        <name>(2E)-4-hydroxy-3-methylbut-2-enyl diphosphate</name>
        <dbReference type="ChEBI" id="CHEBI:128753"/>
    </ligand>
</feature>
<dbReference type="GO" id="GO:0019288">
    <property type="term" value="P:isopentenyl diphosphate biosynthetic process, methylerythritol 4-phosphate pathway"/>
    <property type="evidence" value="ECO:0007669"/>
    <property type="project" value="UniProtKB-UniRule"/>
</dbReference>
<keyword evidence="2 5" id="KW-0479">Metal-binding</keyword>
<comment type="catalytic activity">
    <reaction evidence="5">
        <text>isopentenyl diphosphate + 2 oxidized [2Fe-2S]-[ferredoxin] + H2O = (2E)-4-hydroxy-3-methylbut-2-enyl diphosphate + 2 reduced [2Fe-2S]-[ferredoxin] + 2 H(+)</text>
        <dbReference type="Rhea" id="RHEA:24488"/>
        <dbReference type="Rhea" id="RHEA-COMP:10000"/>
        <dbReference type="Rhea" id="RHEA-COMP:10001"/>
        <dbReference type="ChEBI" id="CHEBI:15377"/>
        <dbReference type="ChEBI" id="CHEBI:15378"/>
        <dbReference type="ChEBI" id="CHEBI:33737"/>
        <dbReference type="ChEBI" id="CHEBI:33738"/>
        <dbReference type="ChEBI" id="CHEBI:128753"/>
        <dbReference type="ChEBI" id="CHEBI:128769"/>
        <dbReference type="EC" id="1.17.7.4"/>
    </reaction>
</comment>
<comment type="catalytic activity">
    <reaction evidence="5">
        <text>dimethylallyl diphosphate + 2 oxidized [2Fe-2S]-[ferredoxin] + H2O = (2E)-4-hydroxy-3-methylbut-2-enyl diphosphate + 2 reduced [2Fe-2S]-[ferredoxin] + 2 H(+)</text>
        <dbReference type="Rhea" id="RHEA:24825"/>
        <dbReference type="Rhea" id="RHEA-COMP:10000"/>
        <dbReference type="Rhea" id="RHEA-COMP:10001"/>
        <dbReference type="ChEBI" id="CHEBI:15377"/>
        <dbReference type="ChEBI" id="CHEBI:15378"/>
        <dbReference type="ChEBI" id="CHEBI:33737"/>
        <dbReference type="ChEBI" id="CHEBI:33738"/>
        <dbReference type="ChEBI" id="CHEBI:57623"/>
        <dbReference type="ChEBI" id="CHEBI:128753"/>
        <dbReference type="EC" id="1.17.7.4"/>
    </reaction>
</comment>
<feature type="binding site" evidence="5">
    <location>
        <position position="225"/>
    </location>
    <ligand>
        <name>isopentenyl diphosphate</name>
        <dbReference type="ChEBI" id="CHEBI:128769"/>
    </ligand>
</feature>
<feature type="binding site" evidence="5">
    <location>
        <position position="74"/>
    </location>
    <ligand>
        <name>dimethylallyl diphosphate</name>
        <dbReference type="ChEBI" id="CHEBI:57623"/>
    </ligand>
</feature>
<sequence>MIVEIDKKSGFCFGVLNAIGKAEESLKSEDMLYSLGHIVHNELEVKRLQEMGLKTINHDEFFQLKDCKVLIRAHGEPPSTYEYARLNNITLIDASCPVVLKLQQRVKKASEAMNESDGQVVIFGHRGHAEVTGLVGQTEEKAILIENPEDYHQIDLLRPLVVFSQTTKSVDDFKKLNENIKNHAQTNSVEFHDTICRQVSNRVPHLQDFASRFELIIFVGGRHSSNAHVLFDVCKKQNERSYFVSSADDLQANWFSGVSRVGVCGATSTPQWLMEKVAGKLKQF</sequence>
<dbReference type="NCBIfam" id="NF002187">
    <property type="entry name" value="PRK01045.1-1"/>
    <property type="match status" value="1"/>
</dbReference>
<comment type="pathway">
    <text evidence="5">Isoprenoid biosynthesis; dimethylallyl diphosphate biosynthesis; dimethylallyl diphosphate from (2E)-4-hydroxy-3-methylbutenyl diphosphate: step 1/1.</text>
</comment>
<feature type="binding site" evidence="5">
    <location>
        <position position="166"/>
    </location>
    <ligand>
        <name>(2E)-4-hydroxy-3-methylbut-2-enyl diphosphate</name>
        <dbReference type="ChEBI" id="CHEBI:128753"/>
    </ligand>
</feature>
<comment type="cofactor">
    <cofactor evidence="5">
        <name>[4Fe-4S] cluster</name>
        <dbReference type="ChEBI" id="CHEBI:49883"/>
    </cofactor>
    <text evidence="5">Binds 1 [4Fe-4S] cluster per subunit.</text>
</comment>
<dbReference type="Proteomes" id="UP001193389">
    <property type="component" value="Chromosome"/>
</dbReference>
<evidence type="ECO:0000256" key="3">
    <source>
        <dbReference type="ARBA" id="ARBA00023004"/>
    </source>
</evidence>
<feature type="binding site" evidence="5">
    <location>
        <position position="40"/>
    </location>
    <ligand>
        <name>dimethylallyl diphosphate</name>
        <dbReference type="ChEBI" id="CHEBI:57623"/>
    </ligand>
</feature>
<feature type="binding site" evidence="5">
    <location>
        <position position="226"/>
    </location>
    <ligand>
        <name>isopentenyl diphosphate</name>
        <dbReference type="ChEBI" id="CHEBI:128769"/>
    </ligand>
</feature>
<gene>
    <name evidence="5" type="primary">ispH</name>
    <name evidence="6" type="ORF">AQPE_4831</name>
</gene>
<dbReference type="UniPathway" id="UPA00059">
    <property type="reaction ID" value="UER00105"/>
</dbReference>
<feature type="binding site" evidence="5">
    <location>
        <position position="225"/>
    </location>
    <ligand>
        <name>dimethylallyl diphosphate</name>
        <dbReference type="ChEBI" id="CHEBI:57623"/>
    </ligand>
</feature>
<dbReference type="GO" id="GO:0016114">
    <property type="term" value="P:terpenoid biosynthetic process"/>
    <property type="evidence" value="ECO:0007669"/>
    <property type="project" value="UniProtKB-UniRule"/>
</dbReference>
<dbReference type="HAMAP" id="MF_00191">
    <property type="entry name" value="IspH"/>
    <property type="match status" value="1"/>
</dbReference>
<feature type="binding site" evidence="5">
    <location>
        <position position="128"/>
    </location>
    <ligand>
        <name>isopentenyl diphosphate</name>
        <dbReference type="ChEBI" id="CHEBI:128769"/>
    </ligand>
</feature>
<comment type="similarity">
    <text evidence="5">Belongs to the IspH family.</text>
</comment>
<dbReference type="Pfam" id="PF02401">
    <property type="entry name" value="LYTB"/>
    <property type="match status" value="1"/>
</dbReference>
<feature type="binding site" evidence="5">
    <location>
        <position position="40"/>
    </location>
    <ligand>
        <name>(2E)-4-hydroxy-3-methylbut-2-enyl diphosphate</name>
        <dbReference type="ChEBI" id="CHEBI:128753"/>
    </ligand>
</feature>
<feature type="binding site" evidence="5">
    <location>
        <position position="268"/>
    </location>
    <ligand>
        <name>(2E)-4-hydroxy-3-methylbut-2-enyl diphosphate</name>
        <dbReference type="ChEBI" id="CHEBI:128753"/>
    </ligand>
</feature>
<feature type="active site" description="Proton donor" evidence="5">
    <location>
        <position position="130"/>
    </location>
</feature>
<evidence type="ECO:0000256" key="5">
    <source>
        <dbReference type="HAMAP-Rule" id="MF_00191"/>
    </source>
</evidence>
<dbReference type="NCBIfam" id="TIGR00216">
    <property type="entry name" value="ispH_lytB"/>
    <property type="match status" value="1"/>
</dbReference>
<evidence type="ECO:0000256" key="4">
    <source>
        <dbReference type="ARBA" id="ARBA00023014"/>
    </source>
</evidence>
<feature type="binding site" evidence="5">
    <location>
        <position position="268"/>
    </location>
    <ligand>
        <name>isopentenyl diphosphate</name>
        <dbReference type="ChEBI" id="CHEBI:128769"/>
    </ligand>
</feature>
<dbReference type="GO" id="GO:0046872">
    <property type="term" value="F:metal ion binding"/>
    <property type="evidence" value="ECO:0007669"/>
    <property type="project" value="UniProtKB-KW"/>
</dbReference>
<feature type="binding site" evidence="5">
    <location>
        <position position="226"/>
    </location>
    <ligand>
        <name>(2E)-4-hydroxy-3-methylbut-2-enyl diphosphate</name>
        <dbReference type="ChEBI" id="CHEBI:128753"/>
    </ligand>
</feature>
<dbReference type="EMBL" id="AP018694">
    <property type="protein sequence ID" value="BBE20637.1"/>
    <property type="molecule type" value="Genomic_DNA"/>
</dbReference>
<feature type="binding site" evidence="5">
    <location>
        <position position="12"/>
    </location>
    <ligand>
        <name>[4Fe-4S] cluster</name>
        <dbReference type="ChEBI" id="CHEBI:49883"/>
    </ligand>
</feature>
<dbReference type="AlphaFoldDB" id="A0A5K7SGS9"/>
<feature type="binding site" evidence="5">
    <location>
        <position position="224"/>
    </location>
    <ligand>
        <name>(2E)-4-hydroxy-3-methylbut-2-enyl diphosphate</name>
        <dbReference type="ChEBI" id="CHEBI:128753"/>
    </ligand>
</feature>
<keyword evidence="4 5" id="KW-0411">Iron-sulfur</keyword>
<dbReference type="Gene3D" id="3.40.50.11270">
    <property type="match status" value="1"/>
</dbReference>
<feature type="binding site" evidence="5">
    <location>
        <position position="128"/>
    </location>
    <ligand>
        <name>dimethylallyl diphosphate</name>
        <dbReference type="ChEBI" id="CHEBI:57623"/>
    </ligand>
</feature>
<accession>A0A5K7SGS9</accession>
<reference evidence="6" key="1">
    <citation type="journal article" date="2020" name="Int. J. Syst. Evol. Microbiol.">
        <title>Aquipluma nitroreducens gen. nov. sp. nov., a novel facultatively anaerobic bacterium isolated from a freshwater lake.</title>
        <authorList>
            <person name="Watanabe M."/>
            <person name="Kojima H."/>
            <person name="Fukui M."/>
        </authorList>
    </citation>
    <scope>NUCLEOTIDE SEQUENCE</scope>
    <source>
        <strain evidence="6">MeG22</strain>
    </source>
</reference>
<keyword evidence="3 5" id="KW-0408">Iron</keyword>
<feature type="binding site" evidence="5">
    <location>
        <position position="268"/>
    </location>
    <ligand>
        <name>dimethylallyl diphosphate</name>
        <dbReference type="ChEBI" id="CHEBI:57623"/>
    </ligand>
</feature>
<feature type="binding site" evidence="5">
    <location>
        <position position="96"/>
    </location>
    <ligand>
        <name>[4Fe-4S] cluster</name>
        <dbReference type="ChEBI" id="CHEBI:49883"/>
    </ligand>
</feature>
<evidence type="ECO:0000313" key="6">
    <source>
        <dbReference type="EMBL" id="BBE20637.1"/>
    </source>
</evidence>
<evidence type="ECO:0000256" key="2">
    <source>
        <dbReference type="ARBA" id="ARBA00022723"/>
    </source>
</evidence>
<name>A0A5K7SGS9_9BACT</name>
<keyword evidence="1 5" id="KW-0004">4Fe-4S</keyword>
<dbReference type="PANTHER" id="PTHR30426">
    <property type="entry name" value="4-HYDROXY-3-METHYLBUT-2-ENYL DIPHOSPHATE REDUCTASE"/>
    <property type="match status" value="1"/>
</dbReference>
<dbReference type="KEGG" id="anf:AQPE_4831"/>
<keyword evidence="7" id="KW-1185">Reference proteome</keyword>
<comment type="function">
    <text evidence="5">Catalyzes the conversion of 1-hydroxy-2-methyl-2-(E)-butenyl 4-diphosphate (HMBPP) into a mixture of isopentenyl diphosphate (IPP) and dimethylallyl diphosphate (DMAPP). Acts in the terminal step of the DOXP/MEP pathway for isoprenoid precursor biosynthesis.</text>
</comment>
<feature type="binding site" evidence="5">
    <location>
        <position position="226"/>
    </location>
    <ligand>
        <name>dimethylallyl diphosphate</name>
        <dbReference type="ChEBI" id="CHEBI:57623"/>
    </ligand>
</feature>
<proteinExistence type="inferred from homology"/>
<feature type="binding site" evidence="5">
    <location>
        <position position="196"/>
    </location>
    <ligand>
        <name>[4Fe-4S] cluster</name>
        <dbReference type="ChEBI" id="CHEBI:49883"/>
    </ligand>
</feature>
<dbReference type="GO" id="GO:0051539">
    <property type="term" value="F:4 iron, 4 sulfur cluster binding"/>
    <property type="evidence" value="ECO:0007669"/>
    <property type="project" value="UniProtKB-UniRule"/>
</dbReference>
<dbReference type="PANTHER" id="PTHR30426:SF0">
    <property type="entry name" value="4-HYDROXY-3-METHYLBUT-2-ENYL DIPHOSPHATE REDUCTASE"/>
    <property type="match status" value="1"/>
</dbReference>
<feature type="binding site" evidence="5">
    <location>
        <position position="224"/>
    </location>
    <ligand>
        <name>isopentenyl diphosphate</name>
        <dbReference type="ChEBI" id="CHEBI:128769"/>
    </ligand>
</feature>
<dbReference type="CDD" id="cd13944">
    <property type="entry name" value="lytB_ispH"/>
    <property type="match status" value="1"/>
</dbReference>
<feature type="binding site" evidence="5">
    <location>
        <position position="224"/>
    </location>
    <ligand>
        <name>dimethylallyl diphosphate</name>
        <dbReference type="ChEBI" id="CHEBI:57623"/>
    </ligand>
</feature>
<keyword evidence="5" id="KW-0414">Isoprene biosynthesis</keyword>
<protein>
    <recommendedName>
        <fullName evidence="5">4-hydroxy-3-methylbut-2-enyl diphosphate reductase</fullName>
        <shortName evidence="5">HMBPP reductase</shortName>
        <ecNumber evidence="5">1.17.7.4</ecNumber>
    </recommendedName>
</protein>
<dbReference type="RefSeq" id="WP_318348763.1">
    <property type="nucleotide sequence ID" value="NZ_AP018694.1"/>
</dbReference>